<accession>A0A7Y0KD20</accession>
<feature type="coiled-coil region" evidence="1">
    <location>
        <begin position="68"/>
        <end position="102"/>
    </location>
</feature>
<dbReference type="Proteomes" id="UP000588491">
    <property type="component" value="Unassembled WGS sequence"/>
</dbReference>
<evidence type="ECO:0008006" key="4">
    <source>
        <dbReference type="Google" id="ProtNLM"/>
    </source>
</evidence>
<reference evidence="2 3" key="1">
    <citation type="submission" date="2020-04" db="EMBL/GenBank/DDBJ databases">
        <title>Bacillus sp. UniB3 isolated from commercial digestive syrup.</title>
        <authorList>
            <person name="Thorat V."/>
            <person name="Kirdat K."/>
            <person name="Tiwarekar B."/>
            <person name="Yadav A."/>
        </authorList>
    </citation>
    <scope>NUCLEOTIDE SEQUENCE [LARGE SCALE GENOMIC DNA]</scope>
    <source>
        <strain evidence="2 3">UniB3</strain>
    </source>
</reference>
<name>A0A7Y0KD20_9BACI</name>
<dbReference type="RefSeq" id="WP_169189520.1">
    <property type="nucleotide sequence ID" value="NZ_JABBPK010000001.1"/>
</dbReference>
<sequence>MTILTEQEATSLMHSCGIKCSKEKVRQWLDEGILKGSKEATGQYFVGEDDVYNFLEYYRWEGTAFEKGINEKEQIERLLKENIELKDELGKLNREIYELECRLRINPF</sequence>
<keyword evidence="1" id="KW-0175">Coiled coil</keyword>
<proteinExistence type="predicted"/>
<organism evidence="2 3">
    <name type="scientific">Niallia alba</name>
    <dbReference type="NCBI Taxonomy" id="2729105"/>
    <lineage>
        <taxon>Bacteria</taxon>
        <taxon>Bacillati</taxon>
        <taxon>Bacillota</taxon>
        <taxon>Bacilli</taxon>
        <taxon>Bacillales</taxon>
        <taxon>Bacillaceae</taxon>
        <taxon>Niallia</taxon>
    </lineage>
</organism>
<comment type="caution">
    <text evidence="2">The sequence shown here is derived from an EMBL/GenBank/DDBJ whole genome shotgun (WGS) entry which is preliminary data.</text>
</comment>
<protein>
    <recommendedName>
        <fullName evidence="4">Helix-turn-helix domain-containing protein</fullName>
    </recommendedName>
</protein>
<evidence type="ECO:0000256" key="1">
    <source>
        <dbReference type="SAM" id="Coils"/>
    </source>
</evidence>
<evidence type="ECO:0000313" key="3">
    <source>
        <dbReference type="Proteomes" id="UP000588491"/>
    </source>
</evidence>
<dbReference type="AlphaFoldDB" id="A0A7Y0KD20"/>
<dbReference type="EMBL" id="JABBPK010000001">
    <property type="protein sequence ID" value="NMO80032.1"/>
    <property type="molecule type" value="Genomic_DNA"/>
</dbReference>
<keyword evidence="3" id="KW-1185">Reference proteome</keyword>
<evidence type="ECO:0000313" key="2">
    <source>
        <dbReference type="EMBL" id="NMO80032.1"/>
    </source>
</evidence>
<gene>
    <name evidence="2" type="ORF">HHU08_24235</name>
</gene>